<accession>A0A931I235</accession>
<feature type="domain" description="HTH luxR-type" evidence="4">
    <location>
        <begin position="142"/>
        <end position="207"/>
    </location>
</feature>
<dbReference type="PANTHER" id="PTHR43214">
    <property type="entry name" value="TWO-COMPONENT RESPONSE REGULATOR"/>
    <property type="match status" value="1"/>
</dbReference>
<dbReference type="Pfam" id="PF00196">
    <property type="entry name" value="GerE"/>
    <property type="match status" value="1"/>
</dbReference>
<evidence type="ECO:0000259" key="4">
    <source>
        <dbReference type="PROSITE" id="PS50043"/>
    </source>
</evidence>
<dbReference type="PRINTS" id="PR00038">
    <property type="entry name" value="HTHLUXR"/>
</dbReference>
<protein>
    <submittedName>
        <fullName evidence="6">Response regulator transcription factor</fullName>
    </submittedName>
</protein>
<dbReference type="Gene3D" id="3.40.50.2300">
    <property type="match status" value="1"/>
</dbReference>
<feature type="domain" description="Response regulatory" evidence="5">
    <location>
        <begin position="3"/>
        <end position="120"/>
    </location>
</feature>
<organism evidence="6 7">
    <name type="scientific">Methylobrevis albus</name>
    <dbReference type="NCBI Taxonomy" id="2793297"/>
    <lineage>
        <taxon>Bacteria</taxon>
        <taxon>Pseudomonadati</taxon>
        <taxon>Pseudomonadota</taxon>
        <taxon>Alphaproteobacteria</taxon>
        <taxon>Hyphomicrobiales</taxon>
        <taxon>Pleomorphomonadaceae</taxon>
        <taxon>Methylobrevis</taxon>
    </lineage>
</organism>
<dbReference type="InterPro" id="IPR000792">
    <property type="entry name" value="Tscrpt_reg_LuxR_C"/>
</dbReference>
<dbReference type="GO" id="GO:0000160">
    <property type="term" value="P:phosphorelay signal transduction system"/>
    <property type="evidence" value="ECO:0007669"/>
    <property type="project" value="InterPro"/>
</dbReference>
<dbReference type="CDD" id="cd06170">
    <property type="entry name" value="LuxR_C_like"/>
    <property type="match status" value="1"/>
</dbReference>
<dbReference type="Proteomes" id="UP000631694">
    <property type="component" value="Unassembled WGS sequence"/>
</dbReference>
<name>A0A931I235_9HYPH</name>
<evidence type="ECO:0000256" key="2">
    <source>
        <dbReference type="ARBA" id="ARBA00023125"/>
    </source>
</evidence>
<evidence type="ECO:0000259" key="5">
    <source>
        <dbReference type="PROSITE" id="PS50110"/>
    </source>
</evidence>
<dbReference type="Gene3D" id="1.10.10.10">
    <property type="entry name" value="Winged helix-like DNA-binding domain superfamily/Winged helix DNA-binding domain"/>
    <property type="match status" value="1"/>
</dbReference>
<dbReference type="SUPFAM" id="SSF52172">
    <property type="entry name" value="CheY-like"/>
    <property type="match status" value="1"/>
</dbReference>
<dbReference type="InterPro" id="IPR058245">
    <property type="entry name" value="NreC/VraR/RcsB-like_REC"/>
</dbReference>
<gene>
    <name evidence="6" type="ORF">I5731_08575</name>
</gene>
<keyword evidence="7" id="KW-1185">Reference proteome</keyword>
<sequence length="214" mass="23568">MTRVLLIDDHPIVLQGCRRILEAHGASEVHTASRLLQAFQIYRRTRPDVVVVDLSIARKTLAGIGFIRRLRAIDRNVPILVFSMHADPVIVRKSLAAGATGYVHKDADPAEIGHAFEKVAAGQPFIAGDLATEVALHASAARRLDTGEFTRREQEILALLAEGRSYGEIADELGVSYKTVANVCSILKSKLEAETLPDLVFKAVQRFSPPRQRR</sequence>
<dbReference type="InterPro" id="IPR039420">
    <property type="entry name" value="WalR-like"/>
</dbReference>
<keyword evidence="2" id="KW-0238">DNA-binding</keyword>
<dbReference type="AlphaFoldDB" id="A0A931I235"/>
<keyword evidence="1 3" id="KW-0597">Phosphoprotein</keyword>
<dbReference type="SMART" id="SM00448">
    <property type="entry name" value="REC"/>
    <property type="match status" value="1"/>
</dbReference>
<dbReference type="InterPro" id="IPR011006">
    <property type="entry name" value="CheY-like_superfamily"/>
</dbReference>
<dbReference type="PANTHER" id="PTHR43214:SF43">
    <property type="entry name" value="TWO-COMPONENT RESPONSE REGULATOR"/>
    <property type="match status" value="1"/>
</dbReference>
<evidence type="ECO:0000256" key="1">
    <source>
        <dbReference type="ARBA" id="ARBA00022553"/>
    </source>
</evidence>
<evidence type="ECO:0000313" key="7">
    <source>
        <dbReference type="Proteomes" id="UP000631694"/>
    </source>
</evidence>
<dbReference type="InterPro" id="IPR001789">
    <property type="entry name" value="Sig_transdc_resp-reg_receiver"/>
</dbReference>
<evidence type="ECO:0000313" key="6">
    <source>
        <dbReference type="EMBL" id="MBH0237873.1"/>
    </source>
</evidence>
<dbReference type="GO" id="GO:0006355">
    <property type="term" value="P:regulation of DNA-templated transcription"/>
    <property type="evidence" value="ECO:0007669"/>
    <property type="project" value="InterPro"/>
</dbReference>
<proteinExistence type="predicted"/>
<dbReference type="RefSeq" id="WP_197310938.1">
    <property type="nucleotide sequence ID" value="NZ_JADZLT010000049.1"/>
</dbReference>
<dbReference type="CDD" id="cd17535">
    <property type="entry name" value="REC_NarL-like"/>
    <property type="match status" value="1"/>
</dbReference>
<dbReference type="Pfam" id="PF00072">
    <property type="entry name" value="Response_reg"/>
    <property type="match status" value="1"/>
</dbReference>
<dbReference type="SMART" id="SM00421">
    <property type="entry name" value="HTH_LUXR"/>
    <property type="match status" value="1"/>
</dbReference>
<dbReference type="SUPFAM" id="SSF46894">
    <property type="entry name" value="C-terminal effector domain of the bipartite response regulators"/>
    <property type="match status" value="1"/>
</dbReference>
<dbReference type="EMBL" id="JADZLT010000049">
    <property type="protein sequence ID" value="MBH0237873.1"/>
    <property type="molecule type" value="Genomic_DNA"/>
</dbReference>
<dbReference type="GO" id="GO:0003677">
    <property type="term" value="F:DNA binding"/>
    <property type="evidence" value="ECO:0007669"/>
    <property type="project" value="UniProtKB-KW"/>
</dbReference>
<dbReference type="PROSITE" id="PS50043">
    <property type="entry name" value="HTH_LUXR_2"/>
    <property type="match status" value="1"/>
</dbReference>
<comment type="caution">
    <text evidence="6">The sequence shown here is derived from an EMBL/GenBank/DDBJ whole genome shotgun (WGS) entry which is preliminary data.</text>
</comment>
<dbReference type="InterPro" id="IPR036388">
    <property type="entry name" value="WH-like_DNA-bd_sf"/>
</dbReference>
<reference evidence="6" key="1">
    <citation type="submission" date="2020-12" db="EMBL/GenBank/DDBJ databases">
        <title>Methylobrevis albus sp. nov., isolated from fresh water lack sediment.</title>
        <authorList>
            <person name="Zou Q."/>
        </authorList>
    </citation>
    <scope>NUCLEOTIDE SEQUENCE</scope>
    <source>
        <strain evidence="6">L22</strain>
    </source>
</reference>
<feature type="modified residue" description="4-aspartylphosphate" evidence="3">
    <location>
        <position position="53"/>
    </location>
</feature>
<dbReference type="PROSITE" id="PS50110">
    <property type="entry name" value="RESPONSE_REGULATORY"/>
    <property type="match status" value="1"/>
</dbReference>
<evidence type="ECO:0000256" key="3">
    <source>
        <dbReference type="PROSITE-ProRule" id="PRU00169"/>
    </source>
</evidence>
<dbReference type="InterPro" id="IPR016032">
    <property type="entry name" value="Sig_transdc_resp-reg_C-effctor"/>
</dbReference>